<evidence type="ECO:0008006" key="3">
    <source>
        <dbReference type="Google" id="ProtNLM"/>
    </source>
</evidence>
<name>A0A8J5NAW0_HOMAM</name>
<reference evidence="1" key="1">
    <citation type="journal article" date="2021" name="Sci. Adv.">
        <title>The American lobster genome reveals insights on longevity, neural, and immune adaptations.</title>
        <authorList>
            <person name="Polinski J.M."/>
            <person name="Zimin A.V."/>
            <person name="Clark K.F."/>
            <person name="Kohn A.B."/>
            <person name="Sadowski N."/>
            <person name="Timp W."/>
            <person name="Ptitsyn A."/>
            <person name="Khanna P."/>
            <person name="Romanova D.Y."/>
            <person name="Williams P."/>
            <person name="Greenwood S.J."/>
            <person name="Moroz L.L."/>
            <person name="Walt D.R."/>
            <person name="Bodnar A.G."/>
        </authorList>
    </citation>
    <scope>NUCLEOTIDE SEQUENCE</scope>
    <source>
        <strain evidence="1">GMGI-L3</strain>
    </source>
</reference>
<gene>
    <name evidence="1" type="ORF">Hamer_G015462</name>
</gene>
<dbReference type="AlphaFoldDB" id="A0A8J5NAW0"/>
<accession>A0A8J5NAW0</accession>
<keyword evidence="2" id="KW-1185">Reference proteome</keyword>
<protein>
    <recommendedName>
        <fullName evidence="3">FLYWCH-type domain-containing protein</fullName>
    </recommendedName>
</protein>
<comment type="caution">
    <text evidence="1">The sequence shown here is derived from an EMBL/GenBank/DDBJ whole genome shotgun (WGS) entry which is preliminary data.</text>
</comment>
<dbReference type="Proteomes" id="UP000747542">
    <property type="component" value="Unassembled WGS sequence"/>
</dbReference>
<proteinExistence type="predicted"/>
<evidence type="ECO:0000313" key="2">
    <source>
        <dbReference type="Proteomes" id="UP000747542"/>
    </source>
</evidence>
<sequence>MKCSAHVITVNDSIQKRSGNHNHAGDAAEIDAAKAMEKVKEHAINSQDTPHYIVSCASMEVNGAAAVKLPSVSNMKRTIRNIRARKNTGPALPNSYLDLNIPEEFTKTIKGDLFLIYDWSHK</sequence>
<evidence type="ECO:0000313" key="1">
    <source>
        <dbReference type="EMBL" id="KAG7176650.1"/>
    </source>
</evidence>
<dbReference type="EMBL" id="JAHLQT010003055">
    <property type="protein sequence ID" value="KAG7176650.1"/>
    <property type="molecule type" value="Genomic_DNA"/>
</dbReference>
<organism evidence="1 2">
    <name type="scientific">Homarus americanus</name>
    <name type="common">American lobster</name>
    <dbReference type="NCBI Taxonomy" id="6706"/>
    <lineage>
        <taxon>Eukaryota</taxon>
        <taxon>Metazoa</taxon>
        <taxon>Ecdysozoa</taxon>
        <taxon>Arthropoda</taxon>
        <taxon>Crustacea</taxon>
        <taxon>Multicrustacea</taxon>
        <taxon>Malacostraca</taxon>
        <taxon>Eumalacostraca</taxon>
        <taxon>Eucarida</taxon>
        <taxon>Decapoda</taxon>
        <taxon>Pleocyemata</taxon>
        <taxon>Astacidea</taxon>
        <taxon>Nephropoidea</taxon>
        <taxon>Nephropidae</taxon>
        <taxon>Homarus</taxon>
    </lineage>
</organism>